<dbReference type="EMBL" id="MN740092">
    <property type="protein sequence ID" value="QHT87561.1"/>
    <property type="molecule type" value="Genomic_DNA"/>
</dbReference>
<proteinExistence type="predicted"/>
<accession>A0A6C0I3G9</accession>
<keyword evidence="1" id="KW-1133">Transmembrane helix</keyword>
<feature type="transmembrane region" description="Helical" evidence="1">
    <location>
        <begin position="6"/>
        <end position="26"/>
    </location>
</feature>
<keyword evidence="1" id="KW-0812">Transmembrane</keyword>
<keyword evidence="1" id="KW-0472">Membrane</keyword>
<sequence>MKFSRTQMVIGLIILIGILVGILWFMNRPVKESESFTSLSNKTTPFDTSTSLFYLLYKKYPAASSTNIYDDLMNNFDSYMKNIDDVHMERYKIFKRDVATCIEDYKDRNNKNNAVTEFKELYKTINTDTKRIVDSCKGEKIATTKDWNKYVNSMFTNPDFLNHIFNGDIYENSRNIYISDFGFNNILYIQPLVIQRKLFNWLTT</sequence>
<reference evidence="2" key="1">
    <citation type="journal article" date="2020" name="Nature">
        <title>Giant virus diversity and host interactions through global metagenomics.</title>
        <authorList>
            <person name="Schulz F."/>
            <person name="Roux S."/>
            <person name="Paez-Espino D."/>
            <person name="Jungbluth S."/>
            <person name="Walsh D.A."/>
            <person name="Denef V.J."/>
            <person name="McMahon K.D."/>
            <person name="Konstantinidis K.T."/>
            <person name="Eloe-Fadrosh E.A."/>
            <person name="Kyrpides N.C."/>
            <person name="Woyke T."/>
        </authorList>
    </citation>
    <scope>NUCLEOTIDE SEQUENCE</scope>
    <source>
        <strain evidence="2">GVMAG-M-3300023184-190</strain>
    </source>
</reference>
<dbReference type="AlphaFoldDB" id="A0A6C0I3G9"/>
<protein>
    <submittedName>
        <fullName evidence="2">Uncharacterized protein</fullName>
    </submittedName>
</protein>
<evidence type="ECO:0000313" key="2">
    <source>
        <dbReference type="EMBL" id="QHT87561.1"/>
    </source>
</evidence>
<evidence type="ECO:0000256" key="1">
    <source>
        <dbReference type="SAM" id="Phobius"/>
    </source>
</evidence>
<organism evidence="2">
    <name type="scientific">viral metagenome</name>
    <dbReference type="NCBI Taxonomy" id="1070528"/>
    <lineage>
        <taxon>unclassified sequences</taxon>
        <taxon>metagenomes</taxon>
        <taxon>organismal metagenomes</taxon>
    </lineage>
</organism>
<name>A0A6C0I3G9_9ZZZZ</name>